<dbReference type="InterPro" id="IPR013780">
    <property type="entry name" value="Glyco_hydro_b"/>
</dbReference>
<dbReference type="InterPro" id="IPR017853">
    <property type="entry name" value="GH"/>
</dbReference>
<keyword evidence="2 4" id="KW-0378">Hydrolase</keyword>
<evidence type="ECO:0000259" key="6">
    <source>
        <dbReference type="Pfam" id="PF21365"/>
    </source>
</evidence>
<feature type="domain" description="Glycoside hydrolase family 31 TIM barrel" evidence="5">
    <location>
        <begin position="137"/>
        <end position="285"/>
    </location>
</feature>
<dbReference type="InterPro" id="IPR050985">
    <property type="entry name" value="Alpha-glycosidase_related"/>
</dbReference>
<dbReference type="AlphaFoldDB" id="U4TSH3"/>
<dbReference type="EMBL" id="KI271592">
    <property type="protein sequence ID" value="ERL64818.1"/>
    <property type="molecule type" value="Genomic_DNA"/>
</dbReference>
<dbReference type="HOGENOM" id="CLU_008294_2_0_9"/>
<accession>U4TSH3</accession>
<dbReference type="Gene3D" id="3.20.20.80">
    <property type="entry name" value="Glycosidases"/>
    <property type="match status" value="1"/>
</dbReference>
<dbReference type="Pfam" id="PF01055">
    <property type="entry name" value="Glyco_hydro_31_2nd"/>
    <property type="match status" value="1"/>
</dbReference>
<evidence type="ECO:0000256" key="1">
    <source>
        <dbReference type="ARBA" id="ARBA00007806"/>
    </source>
</evidence>
<dbReference type="SUPFAM" id="SSF51445">
    <property type="entry name" value="(Trans)glycosidases"/>
    <property type="match status" value="1"/>
</dbReference>
<keyword evidence="3 4" id="KW-0326">Glycosidase</keyword>
<dbReference type="eggNOG" id="COG1501">
    <property type="taxonomic scope" value="Bacteria"/>
</dbReference>
<dbReference type="RefSeq" id="WP_022529928.1">
    <property type="nucleotide sequence ID" value="NZ_KI271592.1"/>
</dbReference>
<feature type="domain" description="Glycosyl hydrolase family 31 C-terminal" evidence="6">
    <location>
        <begin position="437"/>
        <end position="516"/>
    </location>
</feature>
<protein>
    <submittedName>
        <fullName evidence="7">AgdC</fullName>
    </submittedName>
</protein>
<organism evidence="7 8">
    <name type="scientific">Schleiferilactobacillus shenzhenensis LY-73</name>
    <dbReference type="NCBI Taxonomy" id="1231336"/>
    <lineage>
        <taxon>Bacteria</taxon>
        <taxon>Bacillati</taxon>
        <taxon>Bacillota</taxon>
        <taxon>Bacilli</taxon>
        <taxon>Lactobacillales</taxon>
        <taxon>Lactobacillaceae</taxon>
        <taxon>Schleiferilactobacillus</taxon>
    </lineage>
</organism>
<dbReference type="InterPro" id="IPR048395">
    <property type="entry name" value="Glyco_hydro_31_C"/>
</dbReference>
<proteinExistence type="inferred from homology"/>
<dbReference type="SUPFAM" id="SSF51011">
    <property type="entry name" value="Glycosyl hydrolase domain"/>
    <property type="match status" value="1"/>
</dbReference>
<gene>
    <name evidence="7" type="primary">agdC</name>
    <name evidence="7" type="ORF">L248_0595</name>
</gene>
<evidence type="ECO:0000256" key="4">
    <source>
        <dbReference type="RuleBase" id="RU361185"/>
    </source>
</evidence>
<dbReference type="Gene3D" id="2.60.40.1180">
    <property type="entry name" value="Golgi alpha-mannosidase II"/>
    <property type="match status" value="1"/>
</dbReference>
<dbReference type="PANTHER" id="PTHR43053:SF4">
    <property type="entry name" value="MYOGENESIS-REGULATING GLYCOSIDASE"/>
    <property type="match status" value="1"/>
</dbReference>
<dbReference type="Pfam" id="PF21365">
    <property type="entry name" value="Glyco_hydro_31_3rd"/>
    <property type="match status" value="1"/>
</dbReference>
<sequence>MSKLKELRSTLTDTVTLPIQEGEYWYGGCVMDGPVYPFTRGADYRLDMINLNSPNQVAPSFLSTHGRAIWSNEPFSLRVVGDNMEIITRSPLFVDDSGKNLKDAQQTLAKHVFALGKMPPAEFFRMAQWNDWIELLYKQNQADVLKYAHGIVDHGFPAGIIMIDDLWAEYYGRWAFSVRKFPDAPAMVKELHNLGFKVMVWVCPFITPDTPEFHYLRDHHMLTENSSGAPVIRQWWNGYGALLDLSNPDTRKWLSDALHKVEHDTGVDGFKFDAGDPQFYDDNDVTRMHLTKTEGSQLWGQFGLNFPYNEYRVNFKNQGAPLVNRLQDKSFEWGTGGLSELIPDTLTQGLLGYYYNCPDMIGGGEYLSFLGKKGDLDQELIVRSAQCAALMAMMQFSVAPWRVLDKKHLDLCIAAAKLHTQYADYILALAQNAAKTGEPITRPMVYDYPETPLQFVKTQFMLGDKLLVAPVLEKGATTKTVYFPAGQWQSINDAADVVTGSGEQTVPADLSTLPAYKKID</sequence>
<dbReference type="PANTHER" id="PTHR43053">
    <property type="entry name" value="GLYCOSIDASE FAMILY 31"/>
    <property type="match status" value="1"/>
</dbReference>
<evidence type="ECO:0000256" key="2">
    <source>
        <dbReference type="ARBA" id="ARBA00022801"/>
    </source>
</evidence>
<dbReference type="OrthoDB" id="176168at2"/>
<evidence type="ECO:0000313" key="8">
    <source>
        <dbReference type="Proteomes" id="UP000030647"/>
    </source>
</evidence>
<dbReference type="CDD" id="cd06592">
    <property type="entry name" value="GH31_NET37"/>
    <property type="match status" value="1"/>
</dbReference>
<evidence type="ECO:0000259" key="5">
    <source>
        <dbReference type="Pfam" id="PF01055"/>
    </source>
</evidence>
<dbReference type="GO" id="GO:0005975">
    <property type="term" value="P:carbohydrate metabolic process"/>
    <property type="evidence" value="ECO:0007669"/>
    <property type="project" value="InterPro"/>
</dbReference>
<evidence type="ECO:0000256" key="3">
    <source>
        <dbReference type="ARBA" id="ARBA00023295"/>
    </source>
</evidence>
<comment type="similarity">
    <text evidence="1 4">Belongs to the glycosyl hydrolase 31 family.</text>
</comment>
<keyword evidence="8" id="KW-1185">Reference proteome</keyword>
<evidence type="ECO:0000313" key="7">
    <source>
        <dbReference type="EMBL" id="ERL64818.1"/>
    </source>
</evidence>
<dbReference type="Proteomes" id="UP000030647">
    <property type="component" value="Unassembled WGS sequence"/>
</dbReference>
<dbReference type="STRING" id="1231336.L248_0595"/>
<dbReference type="InterPro" id="IPR000322">
    <property type="entry name" value="Glyco_hydro_31_TIM"/>
</dbReference>
<reference evidence="8" key="1">
    <citation type="journal article" date="2013" name="Genome Announc.">
        <title>Whole-Genome Sequencing of Lactobacillus shenzhenensis Strain LY-73T.</title>
        <authorList>
            <person name="Lin Z."/>
            <person name="Liu Z."/>
            <person name="Yang R."/>
            <person name="Zou Y."/>
            <person name="Wan D."/>
            <person name="Chen J."/>
            <person name="Guo M."/>
            <person name="Zhao J."/>
            <person name="Fang C."/>
            <person name="Yang R."/>
            <person name="Liu F."/>
        </authorList>
    </citation>
    <scope>NUCLEOTIDE SEQUENCE [LARGE SCALE GENOMIC DNA]</scope>
    <source>
        <strain evidence="8">LY-73</strain>
    </source>
</reference>
<dbReference type="GO" id="GO:0004553">
    <property type="term" value="F:hydrolase activity, hydrolyzing O-glycosyl compounds"/>
    <property type="evidence" value="ECO:0007669"/>
    <property type="project" value="InterPro"/>
</dbReference>
<name>U4TSH3_9LACO</name>